<dbReference type="InterPro" id="IPR013785">
    <property type="entry name" value="Aldolase_TIM"/>
</dbReference>
<dbReference type="SUPFAM" id="SSF51395">
    <property type="entry name" value="FMN-linked oxidoreductases"/>
    <property type="match status" value="1"/>
</dbReference>
<feature type="domain" description="NADH:flavin oxidoreductase/NADH oxidase N-terminal" evidence="3">
    <location>
        <begin position="30"/>
        <end position="363"/>
    </location>
</feature>
<dbReference type="GO" id="GO:0010181">
    <property type="term" value="F:FMN binding"/>
    <property type="evidence" value="ECO:0007669"/>
    <property type="project" value="InterPro"/>
</dbReference>
<reference evidence="5" key="1">
    <citation type="submission" date="2017-02" db="UniProtKB">
        <authorList>
            <consortium name="WormBaseParasite"/>
        </authorList>
    </citation>
    <scope>IDENTIFICATION</scope>
</reference>
<sequence>MVFQRIPSNNAISPSILGKSFTLPTSKRVVRNRFLKAALTEKICLYKPGSIDNGIPNEQLVNLYEKWGNGGFGIILTGNVQVDENNLESAGNVIIEKHLDTPKRREMFKKLAAAGKSDGALMLVQLGHAGRQTPYAINKTPYSSSDIQLGEGPKKWLKFGKPVALTKEEIKTMVIDKMAYAAQYCYECGFDGVEIHGAHGYLLAQFLSNTTNKRTDEYGGSVENKSKIIIEVYNEIRRRIPAETGFVVGIKLNSVEFQNEGLSTDEAVQVAKKIDEVGFDFIELSGGTYEKWNMESPSSSKREGYFEVFSKSIKMSVENAMIILTGGFRTVEGMVSSIEFGATDGIGLGRPITGEPDLPKKILDKKVTSASLNLLEPKGFDVSLMCCSSQMIQMSSKPMKECNSDPCNGIMDASNPVIADKFLQQVMEFAGNLMKNFKEDEPVRGLLYVDDQASLIDTVNENSPIL</sequence>
<evidence type="ECO:0000313" key="5">
    <source>
        <dbReference type="WBParaSite" id="PTRK_0001460300.1"/>
    </source>
</evidence>
<dbReference type="InterPro" id="IPR001155">
    <property type="entry name" value="OxRdtase_FMN_N"/>
</dbReference>
<dbReference type="CDD" id="cd04733">
    <property type="entry name" value="OYE_like_2_FMN"/>
    <property type="match status" value="1"/>
</dbReference>
<proteinExistence type="predicted"/>
<dbReference type="AlphaFoldDB" id="A0A0N4ZZY3"/>
<protein>
    <submittedName>
        <fullName evidence="5">Oxidored_FMN domain-containing protein</fullName>
    </submittedName>
</protein>
<dbReference type="WBParaSite" id="PTRK_0001460300.1">
    <property type="protein sequence ID" value="PTRK_0001460300.1"/>
    <property type="gene ID" value="PTRK_0001460300"/>
</dbReference>
<evidence type="ECO:0000256" key="2">
    <source>
        <dbReference type="ARBA" id="ARBA00023002"/>
    </source>
</evidence>
<keyword evidence="2" id="KW-0560">Oxidoreductase</keyword>
<evidence type="ECO:0000313" key="4">
    <source>
        <dbReference type="Proteomes" id="UP000038045"/>
    </source>
</evidence>
<dbReference type="Gene3D" id="3.20.20.70">
    <property type="entry name" value="Aldolase class I"/>
    <property type="match status" value="1"/>
</dbReference>
<evidence type="ECO:0000259" key="3">
    <source>
        <dbReference type="Pfam" id="PF00724"/>
    </source>
</evidence>
<dbReference type="PANTHER" id="PTHR43656">
    <property type="entry name" value="BINDING OXIDOREDUCTASE, PUTATIVE (AFU_ORTHOLOGUE AFUA_2G08260)-RELATED"/>
    <property type="match status" value="1"/>
</dbReference>
<dbReference type="STRING" id="131310.A0A0N4ZZY3"/>
<dbReference type="Pfam" id="PF00724">
    <property type="entry name" value="Oxidored_FMN"/>
    <property type="match status" value="1"/>
</dbReference>
<organism evidence="4 5">
    <name type="scientific">Parastrongyloides trichosuri</name>
    <name type="common">Possum-specific nematode worm</name>
    <dbReference type="NCBI Taxonomy" id="131310"/>
    <lineage>
        <taxon>Eukaryota</taxon>
        <taxon>Metazoa</taxon>
        <taxon>Ecdysozoa</taxon>
        <taxon>Nematoda</taxon>
        <taxon>Chromadorea</taxon>
        <taxon>Rhabditida</taxon>
        <taxon>Tylenchina</taxon>
        <taxon>Panagrolaimomorpha</taxon>
        <taxon>Strongyloidoidea</taxon>
        <taxon>Strongyloididae</taxon>
        <taxon>Parastrongyloides</taxon>
    </lineage>
</organism>
<dbReference type="PANTHER" id="PTHR43656:SF5">
    <property type="entry name" value="NADH:FLAVIN OXIDOREDUCTASE_NADH OXIDASE N-TERMINAL DOMAIN-CONTAINING PROTEIN"/>
    <property type="match status" value="1"/>
</dbReference>
<dbReference type="GO" id="GO:0016491">
    <property type="term" value="F:oxidoreductase activity"/>
    <property type="evidence" value="ECO:0007669"/>
    <property type="project" value="UniProtKB-KW"/>
</dbReference>
<accession>A0A0N4ZZY3</accession>
<dbReference type="InterPro" id="IPR051799">
    <property type="entry name" value="NADH_flavin_oxidoreductase"/>
</dbReference>
<keyword evidence="1" id="KW-0285">Flavoprotein</keyword>
<evidence type="ECO:0000256" key="1">
    <source>
        <dbReference type="ARBA" id="ARBA00022630"/>
    </source>
</evidence>
<keyword evidence="4" id="KW-1185">Reference proteome</keyword>
<dbReference type="Proteomes" id="UP000038045">
    <property type="component" value="Unplaced"/>
</dbReference>
<name>A0A0N4ZZY3_PARTI</name>